<comment type="caution">
    <text evidence="1">The sequence shown here is derived from an EMBL/GenBank/DDBJ whole genome shotgun (WGS) entry which is preliminary data.</text>
</comment>
<name>A0A1R0X0B9_9BACL</name>
<accession>A0A1R0X0B9</accession>
<gene>
    <name evidence="1" type="ORF">BJP51_03600</name>
</gene>
<dbReference type="RefSeq" id="WP_036684496.1">
    <property type="nucleotide sequence ID" value="NZ_CP009428.1"/>
</dbReference>
<organism evidence="1 2">
    <name type="scientific">Paenibacillus odorifer</name>
    <dbReference type="NCBI Taxonomy" id="189426"/>
    <lineage>
        <taxon>Bacteria</taxon>
        <taxon>Bacillati</taxon>
        <taxon>Bacillota</taxon>
        <taxon>Bacilli</taxon>
        <taxon>Bacillales</taxon>
        <taxon>Paenibacillaceae</taxon>
        <taxon>Paenibacillus</taxon>
    </lineage>
</organism>
<dbReference type="Proteomes" id="UP000187465">
    <property type="component" value="Unassembled WGS sequence"/>
</dbReference>
<sequence>MIFLVKLIAMLSILYLIKILLYPFFKPVSRKQKKRARQYIKQRKNAALKEKFNQYKRRIAMKYVKGLLGSAERLRFKKIIDRLDLQKTPEEIRTEQFMYTLSAIVIMLLLWKVNILLGCISAIFIMLGWLYPVVELEKIIDKKNKNISLDFPAFYSMVYYQYIKSVNIHFSDVLKDYIPSANPDIAEELGVMLDNIDYGEEFAFKQLKKRIPMHYVIKFCDIMETRLKGYDNVSQMAYLKNELDGFRIRALEEELESRQRSSARIQFLLIIVLAIYIVMYYLFTILSSMKMFQ</sequence>
<protein>
    <submittedName>
        <fullName evidence="1">Uncharacterized protein</fullName>
    </submittedName>
</protein>
<dbReference type="KEGG" id="pod:PODO_08365"/>
<reference evidence="1 2" key="1">
    <citation type="submission" date="2016-10" db="EMBL/GenBank/DDBJ databases">
        <title>Paenibacillus species isolates.</title>
        <authorList>
            <person name="Beno S.M."/>
        </authorList>
    </citation>
    <scope>NUCLEOTIDE SEQUENCE [LARGE SCALE GENOMIC DNA]</scope>
    <source>
        <strain evidence="1 2">FSL H7-0604</strain>
    </source>
</reference>
<dbReference type="EMBL" id="MKQP01000045">
    <property type="protein sequence ID" value="OMD25349.1"/>
    <property type="molecule type" value="Genomic_DNA"/>
</dbReference>
<evidence type="ECO:0000313" key="1">
    <source>
        <dbReference type="EMBL" id="OMD25349.1"/>
    </source>
</evidence>
<proteinExistence type="predicted"/>
<evidence type="ECO:0000313" key="2">
    <source>
        <dbReference type="Proteomes" id="UP000187465"/>
    </source>
</evidence>
<dbReference type="AlphaFoldDB" id="A0A1R0X0B9"/>
<dbReference type="GeneID" id="31570243"/>